<dbReference type="AlphaFoldDB" id="A0A7Z7B210"/>
<dbReference type="EMBL" id="FNDI01000003">
    <property type="protein sequence ID" value="SDH24419.1"/>
    <property type="molecule type" value="Genomic_DNA"/>
</dbReference>
<sequence length="139" mass="15904">MRLVLTQVANTGEGANCDQILIKAGIADITATIQRGDYLEAFYKVDRHAALLATCGTQRQWKLSSTAEFVATQLVVAVQLQSKLPEQQRNLYVIRRNEQWATVLIQYARQSPDNRIEAEEDWRILEQSRKQMSLSEQRP</sequence>
<dbReference type="Proteomes" id="UP000198900">
    <property type="component" value="Unassembled WGS sequence"/>
</dbReference>
<comment type="caution">
    <text evidence="1">The sequence shown here is derived from an EMBL/GenBank/DDBJ whole genome shotgun (WGS) entry which is preliminary data.</text>
</comment>
<gene>
    <name evidence="1" type="ORF">SAMN04487926_10342</name>
</gene>
<name>A0A7Z7B210_9BURK</name>
<evidence type="ECO:0000313" key="2">
    <source>
        <dbReference type="Proteomes" id="UP000198900"/>
    </source>
</evidence>
<reference evidence="1" key="1">
    <citation type="submission" date="2016-10" db="EMBL/GenBank/DDBJ databases">
        <authorList>
            <person name="Varghese N."/>
            <person name="Submissions S."/>
        </authorList>
    </citation>
    <scope>NUCLEOTIDE SEQUENCE [LARGE SCALE GENOMIC DNA]</scope>
    <source>
        <strain evidence="1">YR281</strain>
    </source>
</reference>
<proteinExistence type="predicted"/>
<protein>
    <submittedName>
        <fullName evidence="1">Uncharacterized protein</fullName>
    </submittedName>
</protein>
<evidence type="ECO:0000313" key="1">
    <source>
        <dbReference type="EMBL" id="SDH24419.1"/>
    </source>
</evidence>
<keyword evidence="2" id="KW-1185">Reference proteome</keyword>
<organism evidence="1 2">
    <name type="scientific">Paraburkholderia steynii</name>
    <dbReference type="NCBI Taxonomy" id="1245441"/>
    <lineage>
        <taxon>Bacteria</taxon>
        <taxon>Pseudomonadati</taxon>
        <taxon>Pseudomonadota</taxon>
        <taxon>Betaproteobacteria</taxon>
        <taxon>Burkholderiales</taxon>
        <taxon>Burkholderiaceae</taxon>
        <taxon>Paraburkholderia</taxon>
    </lineage>
</organism>
<accession>A0A7Z7B210</accession>